<comment type="caution">
    <text evidence="1">The sequence shown here is derived from an EMBL/GenBank/DDBJ whole genome shotgun (WGS) entry which is preliminary data.</text>
</comment>
<dbReference type="EMBL" id="AFWF01000115">
    <property type="protein sequence ID" value="EGU41200.1"/>
    <property type="molecule type" value="Genomic_DNA"/>
</dbReference>
<gene>
    <name evidence="1" type="ORF">VII00023_06207</name>
</gene>
<sequence length="114" mass="12569">MESNIVLPIDEKIIAILNGYSEHFIFTGNTDDAQFYQSLRDKIIQGDGIDVDTLLFVAKVTSNKVLTSSALNEALTFSISNSEMMSDAREIAADFKNNATYLVGFIAVHLATFQ</sequence>
<dbReference type="Proteomes" id="UP000004605">
    <property type="component" value="Unassembled WGS sequence"/>
</dbReference>
<dbReference type="AlphaFoldDB" id="F9S1W0"/>
<evidence type="ECO:0000313" key="1">
    <source>
        <dbReference type="EMBL" id="EGU41200.1"/>
    </source>
</evidence>
<protein>
    <submittedName>
        <fullName evidence="1">Uncharacterized protein</fullName>
    </submittedName>
</protein>
<name>F9S1W0_9VIBR</name>
<keyword evidence="2" id="KW-1185">Reference proteome</keyword>
<proteinExistence type="predicted"/>
<organism evidence="1 2">
    <name type="scientific">Vibrio ichthyoenteri ATCC 700023</name>
    <dbReference type="NCBI Taxonomy" id="870968"/>
    <lineage>
        <taxon>Bacteria</taxon>
        <taxon>Pseudomonadati</taxon>
        <taxon>Pseudomonadota</taxon>
        <taxon>Gammaproteobacteria</taxon>
        <taxon>Vibrionales</taxon>
        <taxon>Vibrionaceae</taxon>
        <taxon>Vibrio</taxon>
    </lineage>
</organism>
<reference evidence="1 2" key="1">
    <citation type="journal article" date="2012" name="Int. J. Syst. Evol. Microbiol.">
        <title>Vibrio caribbeanicus sp. nov., isolated from the marine sponge Scleritoderma cyanea.</title>
        <authorList>
            <person name="Hoffmann M."/>
            <person name="Monday S.R."/>
            <person name="Allard M.W."/>
            <person name="Strain E.A."/>
            <person name="Whittaker P."/>
            <person name="Naum M."/>
            <person name="McCarthy P.J."/>
            <person name="Lopez J.V."/>
            <person name="Fischer M."/>
            <person name="Brown E.W."/>
        </authorList>
    </citation>
    <scope>NUCLEOTIDE SEQUENCE [LARGE SCALE GENOMIC DNA]</scope>
    <source>
        <strain evidence="1 2">ATCC 700023</strain>
    </source>
</reference>
<accession>F9S1W0</accession>
<evidence type="ECO:0000313" key="2">
    <source>
        <dbReference type="Proteomes" id="UP000004605"/>
    </source>
</evidence>